<accession>A0ABX1S865</accession>
<evidence type="ECO:0000313" key="1">
    <source>
        <dbReference type="EMBL" id="NMH97109.1"/>
    </source>
</evidence>
<dbReference type="Gene3D" id="1.25.40.10">
    <property type="entry name" value="Tetratricopeptide repeat domain"/>
    <property type="match status" value="1"/>
</dbReference>
<evidence type="ECO:0000313" key="2">
    <source>
        <dbReference type="Proteomes" id="UP000820669"/>
    </source>
</evidence>
<keyword evidence="2" id="KW-1185">Reference proteome</keyword>
<dbReference type="Proteomes" id="UP000820669">
    <property type="component" value="Unassembled WGS sequence"/>
</dbReference>
<gene>
    <name evidence="1" type="ORF">HF526_07230</name>
</gene>
<reference evidence="1 2" key="1">
    <citation type="submission" date="2020-04" db="EMBL/GenBank/DDBJ databases">
        <authorList>
            <person name="Klaysubun C."/>
            <person name="Duangmal K."/>
            <person name="Lipun K."/>
        </authorList>
    </citation>
    <scope>NUCLEOTIDE SEQUENCE [LARGE SCALE GENOMIC DNA]</scope>
    <source>
        <strain evidence="1 2">K10HN5</strain>
    </source>
</reference>
<dbReference type="SUPFAM" id="SSF48452">
    <property type="entry name" value="TPR-like"/>
    <property type="match status" value="1"/>
</dbReference>
<protein>
    <recommendedName>
        <fullName evidence="3">Tetratricopeptide repeat protein</fullName>
    </recommendedName>
</protein>
<proteinExistence type="predicted"/>
<dbReference type="InterPro" id="IPR011990">
    <property type="entry name" value="TPR-like_helical_dom_sf"/>
</dbReference>
<dbReference type="EMBL" id="JAAXLA010000009">
    <property type="protein sequence ID" value="NMH97109.1"/>
    <property type="molecule type" value="Genomic_DNA"/>
</dbReference>
<comment type="caution">
    <text evidence="1">The sequence shown here is derived from an EMBL/GenBank/DDBJ whole genome shotgun (WGS) entry which is preliminary data.</text>
</comment>
<name>A0ABX1S865_9PSEU</name>
<dbReference type="RefSeq" id="WP_169380494.1">
    <property type="nucleotide sequence ID" value="NZ_JAAXLA010000009.1"/>
</dbReference>
<evidence type="ECO:0008006" key="3">
    <source>
        <dbReference type="Google" id="ProtNLM"/>
    </source>
</evidence>
<organism evidence="1 2">
    <name type="scientific">Pseudonocardia acidicola</name>
    <dbReference type="NCBI Taxonomy" id="2724939"/>
    <lineage>
        <taxon>Bacteria</taxon>
        <taxon>Bacillati</taxon>
        <taxon>Actinomycetota</taxon>
        <taxon>Actinomycetes</taxon>
        <taxon>Pseudonocardiales</taxon>
        <taxon>Pseudonocardiaceae</taxon>
        <taxon>Pseudonocardia</taxon>
    </lineage>
</organism>
<sequence length="324" mass="35276">MWDVEPSATLRADALAAAAASPAVAEQAVLIDLLGLRGHVLGRIADYERAAELAERLARDAPDEGRALLARARSRATFHRFPEALADLDAAGRHGADRATLDAERAAILQALGCYADALVLHRDAAQRRPDFTTLGALAVLQAERGQVAAAERLFREARRHYRGVSPFPVASLDFRRGLMWLRRGNFHAARTWFDAACRRMPGYAPAAGHLAEVDAALGAHQTAIDRLRPLAVSSDDPDYAAGLAGVLRDAGHAHEADRWRATAAARYDELMLRHPEAFADHAADFWLTVGDDEHDGPRLAKRNLGMRRAARAYREDRIPASGG</sequence>